<keyword evidence="8" id="KW-1185">Reference proteome</keyword>
<dbReference type="PROSITE" id="PS50072">
    <property type="entry name" value="CSA_PPIASE_2"/>
    <property type="match status" value="1"/>
</dbReference>
<dbReference type="InterPro" id="IPR002130">
    <property type="entry name" value="Cyclophilin-type_PPIase_dom"/>
</dbReference>
<dbReference type="Pfam" id="PF00160">
    <property type="entry name" value="Pro_isomerase"/>
    <property type="match status" value="1"/>
</dbReference>
<feature type="compositionally biased region" description="Basic and acidic residues" evidence="5">
    <location>
        <begin position="480"/>
        <end position="493"/>
    </location>
</feature>
<dbReference type="PROSITE" id="PS00170">
    <property type="entry name" value="CSA_PPIASE_1"/>
    <property type="match status" value="1"/>
</dbReference>
<feature type="region of interest" description="Disordered" evidence="5">
    <location>
        <begin position="234"/>
        <end position="345"/>
    </location>
</feature>
<dbReference type="AlphaFoldDB" id="A0A6A6UD72"/>
<proteinExistence type="inferred from homology"/>
<dbReference type="PRINTS" id="PR00153">
    <property type="entry name" value="CSAPPISMRASE"/>
</dbReference>
<evidence type="ECO:0000313" key="7">
    <source>
        <dbReference type="EMBL" id="KAF2669058.1"/>
    </source>
</evidence>
<gene>
    <name evidence="7" type="ORF">BT63DRAFT_249462</name>
</gene>
<feature type="compositionally biased region" description="Basic and acidic residues" evidence="5">
    <location>
        <begin position="281"/>
        <end position="299"/>
    </location>
</feature>
<dbReference type="OrthoDB" id="442970at2759"/>
<dbReference type="CDD" id="cd01925">
    <property type="entry name" value="cyclophilin_CeCYP16-like"/>
    <property type="match status" value="1"/>
</dbReference>
<dbReference type="InterPro" id="IPR029000">
    <property type="entry name" value="Cyclophilin-like_dom_sf"/>
</dbReference>
<comment type="catalytic activity">
    <reaction evidence="1">
        <text>[protein]-peptidylproline (omega=180) = [protein]-peptidylproline (omega=0)</text>
        <dbReference type="Rhea" id="RHEA:16237"/>
        <dbReference type="Rhea" id="RHEA-COMP:10747"/>
        <dbReference type="Rhea" id="RHEA-COMP:10748"/>
        <dbReference type="ChEBI" id="CHEBI:83833"/>
        <dbReference type="ChEBI" id="CHEBI:83834"/>
        <dbReference type="EC" id="5.2.1.8"/>
    </reaction>
</comment>
<protein>
    <submittedName>
        <fullName evidence="7">Cyclophilin-like protein</fullName>
    </submittedName>
</protein>
<evidence type="ECO:0000256" key="3">
    <source>
        <dbReference type="ARBA" id="ARBA00023242"/>
    </source>
</evidence>
<dbReference type="SUPFAM" id="SSF50891">
    <property type="entry name" value="Cyclophilin-like"/>
    <property type="match status" value="1"/>
</dbReference>
<feature type="compositionally biased region" description="Basic and acidic residues" evidence="5">
    <location>
        <begin position="309"/>
        <end position="325"/>
    </location>
</feature>
<dbReference type="GO" id="GO:0071013">
    <property type="term" value="C:catalytic step 2 spliceosome"/>
    <property type="evidence" value="ECO:0007669"/>
    <property type="project" value="TreeGrafter"/>
</dbReference>
<evidence type="ECO:0000256" key="1">
    <source>
        <dbReference type="ARBA" id="ARBA00000971"/>
    </source>
</evidence>
<accession>A0A6A6UD72</accession>
<feature type="domain" description="PPIase cyclophilin-type" evidence="6">
    <location>
        <begin position="22"/>
        <end position="168"/>
    </location>
</feature>
<comment type="similarity">
    <text evidence="4">Belongs to the cyclophilin-type PPIase family. CWC27 subfamily.</text>
</comment>
<dbReference type="GO" id="GO:0003755">
    <property type="term" value="F:peptidyl-prolyl cis-trans isomerase activity"/>
    <property type="evidence" value="ECO:0007669"/>
    <property type="project" value="UniProtKB-EC"/>
</dbReference>
<dbReference type="Gene3D" id="2.40.100.10">
    <property type="entry name" value="Cyclophilin-like"/>
    <property type="match status" value="1"/>
</dbReference>
<name>A0A6A6UD72_9PEZI</name>
<dbReference type="GO" id="GO:0006457">
    <property type="term" value="P:protein folding"/>
    <property type="evidence" value="ECO:0007669"/>
    <property type="project" value="InterPro"/>
</dbReference>
<dbReference type="EMBL" id="MU004235">
    <property type="protein sequence ID" value="KAF2669058.1"/>
    <property type="molecule type" value="Genomic_DNA"/>
</dbReference>
<reference evidence="7" key="1">
    <citation type="journal article" date="2020" name="Stud. Mycol.">
        <title>101 Dothideomycetes genomes: a test case for predicting lifestyles and emergence of pathogens.</title>
        <authorList>
            <person name="Haridas S."/>
            <person name="Albert R."/>
            <person name="Binder M."/>
            <person name="Bloem J."/>
            <person name="Labutti K."/>
            <person name="Salamov A."/>
            <person name="Andreopoulos B."/>
            <person name="Baker S."/>
            <person name="Barry K."/>
            <person name="Bills G."/>
            <person name="Bluhm B."/>
            <person name="Cannon C."/>
            <person name="Castanera R."/>
            <person name="Culley D."/>
            <person name="Daum C."/>
            <person name="Ezra D."/>
            <person name="Gonzalez J."/>
            <person name="Henrissat B."/>
            <person name="Kuo A."/>
            <person name="Liang C."/>
            <person name="Lipzen A."/>
            <person name="Lutzoni F."/>
            <person name="Magnuson J."/>
            <person name="Mondo S."/>
            <person name="Nolan M."/>
            <person name="Ohm R."/>
            <person name="Pangilinan J."/>
            <person name="Park H.-J."/>
            <person name="Ramirez L."/>
            <person name="Alfaro M."/>
            <person name="Sun H."/>
            <person name="Tritt A."/>
            <person name="Yoshinaga Y."/>
            <person name="Zwiers L.-H."/>
            <person name="Turgeon B."/>
            <person name="Goodwin S."/>
            <person name="Spatafora J."/>
            <person name="Crous P."/>
            <person name="Grigoriev I."/>
        </authorList>
    </citation>
    <scope>NUCLEOTIDE SEQUENCE</scope>
    <source>
        <strain evidence="7">CBS 115976</strain>
    </source>
</reference>
<evidence type="ECO:0000256" key="5">
    <source>
        <dbReference type="SAM" id="MobiDB-lite"/>
    </source>
</evidence>
<dbReference type="PANTHER" id="PTHR45625">
    <property type="entry name" value="PEPTIDYL-PROLYL CIS-TRANS ISOMERASE-RELATED"/>
    <property type="match status" value="1"/>
</dbReference>
<organism evidence="7 8">
    <name type="scientific">Microthyrium microscopicum</name>
    <dbReference type="NCBI Taxonomy" id="703497"/>
    <lineage>
        <taxon>Eukaryota</taxon>
        <taxon>Fungi</taxon>
        <taxon>Dikarya</taxon>
        <taxon>Ascomycota</taxon>
        <taxon>Pezizomycotina</taxon>
        <taxon>Dothideomycetes</taxon>
        <taxon>Dothideomycetes incertae sedis</taxon>
        <taxon>Microthyriales</taxon>
        <taxon>Microthyriaceae</taxon>
        <taxon>Microthyrium</taxon>
    </lineage>
</organism>
<dbReference type="PANTHER" id="PTHR45625:SF6">
    <property type="entry name" value="SPLICEOSOME-ASSOCIATED PROTEIN CWC27 HOMOLOG"/>
    <property type="match status" value="1"/>
</dbReference>
<keyword evidence="3" id="KW-0539">Nucleus</keyword>
<feature type="region of interest" description="Disordered" evidence="5">
    <location>
        <begin position="460"/>
        <end position="493"/>
    </location>
</feature>
<dbReference type="InterPro" id="IPR044666">
    <property type="entry name" value="Cyclophilin_A-like"/>
</dbReference>
<evidence type="ECO:0000259" key="6">
    <source>
        <dbReference type="PROSITE" id="PS50072"/>
    </source>
</evidence>
<comment type="subcellular location">
    <subcellularLocation>
        <location evidence="2">Nucleus</location>
    </subcellularLocation>
</comment>
<evidence type="ECO:0000256" key="4">
    <source>
        <dbReference type="ARBA" id="ARBA00038509"/>
    </source>
</evidence>
<sequence>MSTLYNLEPNPTGKVLLQTTFGDIELELFAKQTPLASRSFLQHCLDGYYNNTIFHRVVPTFIIQGGDPTGTGHGGASAIDGQPFQDEFNSRLKFNRRGLLGMANNAPNDNGSQFFITLGPTPELTGKNTLFGRVVGDTIYNVVKMGDAELAEGTERPLYPAKVTGAEILVNPFEDMVKRDVMRATAPAEKKVVKKAKRKAGKNLLSFGDDAEETGPVIKKAKYNTKFLADADVTLPEKTSKPKEKKMSKPKREPTPEPAKERSPSPKAQKKSRRLPSLPSEEERSPPPLKRDTELEKNQAEIAALKASLRRDGPEKKSQKEKPKSALEAMIPETSTRGRKRGAAPVDESSILAMFNAFKNKLDDVDDEDAPMAQEDVEGNGKARAITKTTDSGEDDDEAELCDLHFVADCQSCTDWTAQEEDDDTGDGWLGHKLSFAKDRLGKDLEWKRKNEEELMVVDPREKAAQLGIKKGYDQGRGNQEWDRKRDSGKSKA</sequence>
<dbReference type="InterPro" id="IPR020892">
    <property type="entry name" value="Cyclophilin-type_PPIase_CS"/>
</dbReference>
<feature type="region of interest" description="Disordered" evidence="5">
    <location>
        <begin position="370"/>
        <end position="396"/>
    </location>
</feature>
<evidence type="ECO:0000313" key="8">
    <source>
        <dbReference type="Proteomes" id="UP000799302"/>
    </source>
</evidence>
<evidence type="ECO:0000256" key="2">
    <source>
        <dbReference type="ARBA" id="ARBA00004123"/>
    </source>
</evidence>
<dbReference type="Proteomes" id="UP000799302">
    <property type="component" value="Unassembled WGS sequence"/>
</dbReference>
<feature type="compositionally biased region" description="Basic and acidic residues" evidence="5">
    <location>
        <begin position="238"/>
        <end position="264"/>
    </location>
</feature>